<dbReference type="SMART" id="SM00316">
    <property type="entry name" value="S1"/>
    <property type="match status" value="1"/>
</dbReference>
<evidence type="ECO:0000259" key="8">
    <source>
        <dbReference type="PROSITE" id="PS50126"/>
    </source>
</evidence>
<dbReference type="InterPro" id="IPR011805">
    <property type="entry name" value="RNase_R"/>
</dbReference>
<dbReference type="GO" id="GO:0008859">
    <property type="term" value="F:exoribonuclease II activity"/>
    <property type="evidence" value="ECO:0007669"/>
    <property type="project" value="UniProtKB-UniRule"/>
</dbReference>
<dbReference type="EC" id="3.1.13.1" evidence="7"/>
<gene>
    <name evidence="7" type="primary">rnr</name>
    <name evidence="9" type="ORF">IAC85_05090</name>
</gene>
<dbReference type="PANTHER" id="PTHR23355">
    <property type="entry name" value="RIBONUCLEASE"/>
    <property type="match status" value="1"/>
</dbReference>
<dbReference type="InterPro" id="IPR050180">
    <property type="entry name" value="RNR_Ribonuclease"/>
</dbReference>
<comment type="caution">
    <text evidence="9">The sequence shown here is derived from an EMBL/GenBank/DDBJ whole genome shotgun (WGS) entry which is preliminary data.</text>
</comment>
<dbReference type="InterPro" id="IPR040476">
    <property type="entry name" value="CSD2"/>
</dbReference>
<reference evidence="9" key="1">
    <citation type="submission" date="2020-10" db="EMBL/GenBank/DDBJ databases">
        <authorList>
            <person name="Gilroy R."/>
        </authorList>
    </citation>
    <scope>NUCLEOTIDE SEQUENCE</scope>
    <source>
        <strain evidence="9">CHK165-10780</strain>
    </source>
</reference>
<evidence type="ECO:0000313" key="9">
    <source>
        <dbReference type="EMBL" id="HIQ65096.1"/>
    </source>
</evidence>
<keyword evidence="3 7" id="KW-0540">Nuclease</keyword>
<dbReference type="PANTHER" id="PTHR23355:SF9">
    <property type="entry name" value="DIS3-LIKE EXONUCLEASE 2"/>
    <property type="match status" value="1"/>
</dbReference>
<dbReference type="InterPro" id="IPR001900">
    <property type="entry name" value="RNase_II/R"/>
</dbReference>
<dbReference type="GO" id="GO:0005829">
    <property type="term" value="C:cytosol"/>
    <property type="evidence" value="ECO:0007669"/>
    <property type="project" value="TreeGrafter"/>
</dbReference>
<comment type="catalytic activity">
    <reaction evidence="1 7">
        <text>Exonucleolytic cleavage in the 3'- to 5'-direction to yield nucleoside 5'-phosphates.</text>
        <dbReference type="EC" id="3.1.13.1"/>
    </reaction>
</comment>
<keyword evidence="6 7" id="KW-0694">RNA-binding</keyword>
<evidence type="ECO:0000256" key="3">
    <source>
        <dbReference type="ARBA" id="ARBA00022722"/>
    </source>
</evidence>
<dbReference type="PROSITE" id="PS50126">
    <property type="entry name" value="S1"/>
    <property type="match status" value="1"/>
</dbReference>
<dbReference type="HAMAP" id="MF_01895">
    <property type="entry name" value="RNase_R"/>
    <property type="match status" value="1"/>
</dbReference>
<evidence type="ECO:0000256" key="4">
    <source>
        <dbReference type="ARBA" id="ARBA00022801"/>
    </source>
</evidence>
<keyword evidence="4 7" id="KW-0378">Hydrolase</keyword>
<dbReference type="SUPFAM" id="SSF50249">
    <property type="entry name" value="Nucleic acid-binding proteins"/>
    <property type="match status" value="3"/>
</dbReference>
<dbReference type="SMART" id="SM00955">
    <property type="entry name" value="RNB"/>
    <property type="match status" value="1"/>
</dbReference>
<proteinExistence type="inferred from homology"/>
<dbReference type="InterPro" id="IPR012340">
    <property type="entry name" value="NA-bd_OB-fold"/>
</dbReference>
<evidence type="ECO:0000256" key="5">
    <source>
        <dbReference type="ARBA" id="ARBA00022839"/>
    </source>
</evidence>
<dbReference type="Proteomes" id="UP000886725">
    <property type="component" value="Unassembled WGS sequence"/>
</dbReference>
<dbReference type="InterPro" id="IPR003029">
    <property type="entry name" value="S1_domain"/>
</dbReference>
<sequence length="755" mass="86396">MKERILRILKNSKKALSEEELKDAIGIDQEEDISKLLQDMETTYDIYVTSSGKLMDINKSPYRKGIYTTPKGKTGIVTAGDETFLIKHENSYDAVDGDTVLIQPIYTKKSTGNEGNVVQVLSRDLNQIIGEVYHVNEDAFVRPDNFRLLKLSIAIPDQSAIDGAKVIVDLNQQDGNEYYGTIVRTLGYKNDPGVDIESIAYQYGFVKTYNQSTLDEVEKMPDKVLPQDFSGRLDLRDIEIFTIDGKDTKDIDDAISLKELPDGTFLVGVHIADVTHYVKEGSAVDKEAYERGTSGYFANSVYPMLPQKLSNGICSLNPGVDRLAMSVFAKVDQTGKIMDSFITPSVIRSRKQMNYDDVNRILNGETVEGYEPYERTLRKMNEVSQVQIERRNNKGALELDDKELKFIYDDNGHPVEPTVLASHDAEKLIESFMLIANQVAPAKLSQIDAPCIYRVHDKPALSSLDKWMNLFHSMGYEYNKKYDNSCLAVQQLLEATNDKEEKRVLQLYFLRSLMKAVYSAENIGHSGLAMPEYAQFTSPIRRYPDDLLHRFLKSFYMVGDKYTREAVRWDEELKQIYPESTRYHTHIESDYPKEYDAHVREKLPVQADFLSNREQKAVSCERQVLKMKSAEYMQDHIGEEYEGNVTGIMKNGIFVELDNLINRMIPVSDLGGNFTYNDATMVLEDKKQGKSYHIGDRLLVSTQYANKENGIVNFHLIKVVRPVEFHDIYKEAVEKIKSKKKSFYNKRPYNPRKHK</sequence>
<dbReference type="InterPro" id="IPR004476">
    <property type="entry name" value="RNase_II/RNase_R"/>
</dbReference>
<name>A0A9D0YZJ5_9FIRM</name>
<accession>A0A9D0YZJ5</accession>
<dbReference type="AlphaFoldDB" id="A0A9D0YZJ5"/>
<keyword evidence="5 7" id="KW-0269">Exonuclease</keyword>
<dbReference type="Gene3D" id="2.40.50.140">
    <property type="entry name" value="Nucleic acid-binding proteins"/>
    <property type="match status" value="1"/>
</dbReference>
<evidence type="ECO:0000256" key="2">
    <source>
        <dbReference type="ARBA" id="ARBA00022490"/>
    </source>
</evidence>
<reference evidence="9" key="2">
    <citation type="journal article" date="2021" name="PeerJ">
        <title>Extensive microbial diversity within the chicken gut microbiome revealed by metagenomics and culture.</title>
        <authorList>
            <person name="Gilroy R."/>
            <person name="Ravi A."/>
            <person name="Getino M."/>
            <person name="Pursley I."/>
            <person name="Horton D.L."/>
            <person name="Alikhan N.F."/>
            <person name="Baker D."/>
            <person name="Gharbi K."/>
            <person name="Hall N."/>
            <person name="Watson M."/>
            <person name="Adriaenssens E.M."/>
            <person name="Foster-Nyarko E."/>
            <person name="Jarju S."/>
            <person name="Secka A."/>
            <person name="Antonio M."/>
            <person name="Oren A."/>
            <person name="Chaudhuri R.R."/>
            <person name="La Ragione R."/>
            <person name="Hildebrand F."/>
            <person name="Pallen M.J."/>
        </authorList>
    </citation>
    <scope>NUCLEOTIDE SEQUENCE</scope>
    <source>
        <strain evidence="9">CHK165-10780</strain>
    </source>
</reference>
<evidence type="ECO:0000256" key="6">
    <source>
        <dbReference type="ARBA" id="ARBA00022884"/>
    </source>
</evidence>
<dbReference type="GO" id="GO:0003723">
    <property type="term" value="F:RNA binding"/>
    <property type="evidence" value="ECO:0007669"/>
    <property type="project" value="UniProtKB-UniRule"/>
</dbReference>
<dbReference type="Pfam" id="PF00575">
    <property type="entry name" value="S1"/>
    <property type="match status" value="1"/>
</dbReference>
<evidence type="ECO:0000256" key="7">
    <source>
        <dbReference type="HAMAP-Rule" id="MF_01895"/>
    </source>
</evidence>
<dbReference type="Pfam" id="PF00773">
    <property type="entry name" value="RNB"/>
    <property type="match status" value="1"/>
</dbReference>
<dbReference type="Pfam" id="PF17876">
    <property type="entry name" value="CSD2"/>
    <property type="match status" value="1"/>
</dbReference>
<dbReference type="GO" id="GO:0006402">
    <property type="term" value="P:mRNA catabolic process"/>
    <property type="evidence" value="ECO:0007669"/>
    <property type="project" value="TreeGrafter"/>
</dbReference>
<comment type="similarity">
    <text evidence="7">Belongs to the RNR ribonuclease family. RNase R subfamily.</text>
</comment>
<evidence type="ECO:0000313" key="10">
    <source>
        <dbReference type="Proteomes" id="UP000886725"/>
    </source>
</evidence>
<protein>
    <recommendedName>
        <fullName evidence="7">Ribonuclease R</fullName>
        <shortName evidence="7">RNase R</shortName>
        <ecNumber evidence="7">3.1.13.1</ecNumber>
    </recommendedName>
</protein>
<organism evidence="9 10">
    <name type="scientific">Candidatus Faecenecus gallistercoris</name>
    <dbReference type="NCBI Taxonomy" id="2840793"/>
    <lineage>
        <taxon>Bacteria</taxon>
        <taxon>Bacillati</taxon>
        <taxon>Bacillota</taxon>
        <taxon>Bacillota incertae sedis</taxon>
        <taxon>Candidatus Faecenecus</taxon>
    </lineage>
</organism>
<keyword evidence="2 7" id="KW-0963">Cytoplasm</keyword>
<comment type="function">
    <text evidence="7">3'-5' exoribonuclease that releases 5'-nucleoside monophosphates and is involved in maturation of structured RNAs.</text>
</comment>
<feature type="domain" description="S1 motif" evidence="8">
    <location>
        <begin position="638"/>
        <end position="717"/>
    </location>
</feature>
<dbReference type="EMBL" id="DVFU01000097">
    <property type="protein sequence ID" value="HIQ65096.1"/>
    <property type="molecule type" value="Genomic_DNA"/>
</dbReference>
<evidence type="ECO:0000256" key="1">
    <source>
        <dbReference type="ARBA" id="ARBA00001849"/>
    </source>
</evidence>
<comment type="subcellular location">
    <subcellularLocation>
        <location evidence="7">Cytoplasm</location>
    </subcellularLocation>
</comment>
<dbReference type="NCBIfam" id="TIGR00358">
    <property type="entry name" value="3_prime_RNase"/>
    <property type="match status" value="1"/>
</dbReference>